<dbReference type="eggNOG" id="COG1157">
    <property type="taxonomic scope" value="Bacteria"/>
</dbReference>
<comment type="catalytic activity">
    <reaction evidence="11">
        <text>ATP + H2O + cellular proteinSide 1 = ADP + phosphate + cellular proteinSide 2.</text>
        <dbReference type="EC" id="7.4.2.8"/>
    </reaction>
</comment>
<dbReference type="InterPro" id="IPR020003">
    <property type="entry name" value="ATPase_a/bsu_AS"/>
</dbReference>
<dbReference type="SMART" id="SM00382">
    <property type="entry name" value="AAA"/>
    <property type="match status" value="1"/>
</dbReference>
<dbReference type="OrthoDB" id="9801639at2"/>
<keyword evidence="15" id="KW-1185">Reference proteome</keyword>
<gene>
    <name evidence="14" type="ORF">BJ997_001366</name>
    <name evidence="13" type="ORF">GY21_04830</name>
</gene>
<dbReference type="STRING" id="1001240.GY21_04830"/>
<evidence type="ECO:0000313" key="13">
    <source>
        <dbReference type="EMBL" id="KGJ79494.1"/>
    </source>
</evidence>
<dbReference type="InterPro" id="IPR040627">
    <property type="entry name" value="T3SS_ATPase_C"/>
</dbReference>
<dbReference type="Pfam" id="PF00006">
    <property type="entry name" value="ATP-synt_ab"/>
    <property type="match status" value="1"/>
</dbReference>
<keyword evidence="9" id="KW-0472">Membrane</keyword>
<evidence type="ECO:0000256" key="11">
    <source>
        <dbReference type="ARBA" id="ARBA00034006"/>
    </source>
</evidence>
<dbReference type="AlphaFoldDB" id="A0A099JM82"/>
<protein>
    <submittedName>
        <fullName evidence="13 14">ATP synthase</fullName>
    </submittedName>
</protein>
<evidence type="ECO:0000256" key="10">
    <source>
        <dbReference type="ARBA" id="ARBA00023196"/>
    </source>
</evidence>
<dbReference type="Proteomes" id="UP000561726">
    <property type="component" value="Unassembled WGS sequence"/>
</dbReference>
<dbReference type="InterPro" id="IPR005714">
    <property type="entry name" value="ATPase_T3SS_FliI/YscN"/>
</dbReference>
<dbReference type="PANTHER" id="PTHR15184:SF9">
    <property type="entry name" value="SPI-1 TYPE 3 SECRETION SYSTEM ATPASE"/>
    <property type="match status" value="1"/>
</dbReference>
<evidence type="ECO:0000256" key="3">
    <source>
        <dbReference type="ARBA" id="ARBA00022475"/>
    </source>
</evidence>
<dbReference type="InterPro" id="IPR000194">
    <property type="entry name" value="ATPase_F1/V1/A1_a/bsu_nucl-bd"/>
</dbReference>
<evidence type="ECO:0000256" key="7">
    <source>
        <dbReference type="ARBA" id="ARBA00022927"/>
    </source>
</evidence>
<evidence type="ECO:0000256" key="1">
    <source>
        <dbReference type="ARBA" id="ARBA00004496"/>
    </source>
</evidence>
<evidence type="ECO:0000313" key="14">
    <source>
        <dbReference type="EMBL" id="MBB5640818.1"/>
    </source>
</evidence>
<evidence type="ECO:0000256" key="2">
    <source>
        <dbReference type="ARBA" id="ARBA00022448"/>
    </source>
</evidence>
<reference evidence="14 16" key="2">
    <citation type="submission" date="2020-08" db="EMBL/GenBank/DDBJ databases">
        <title>Sequencing the genomes of 1000 actinobacteria strains.</title>
        <authorList>
            <person name="Klenk H.-P."/>
        </authorList>
    </citation>
    <scope>NUCLEOTIDE SEQUENCE [LARGE SCALE GENOMIC DNA]</scope>
    <source>
        <strain evidence="14 16">DSM 21065</strain>
    </source>
</reference>
<dbReference type="Pfam" id="PF18269">
    <property type="entry name" value="T3SS_ATPase_C"/>
    <property type="match status" value="1"/>
</dbReference>
<name>A0A099JM82_9MICO</name>
<keyword evidence="4" id="KW-0963">Cytoplasm</keyword>
<keyword evidence="5" id="KW-0547">Nucleotide-binding</keyword>
<dbReference type="PANTHER" id="PTHR15184">
    <property type="entry name" value="ATP SYNTHASE"/>
    <property type="match status" value="1"/>
</dbReference>
<dbReference type="InterPro" id="IPR050053">
    <property type="entry name" value="ATPase_alpha/beta_chains"/>
</dbReference>
<keyword evidence="2" id="KW-0813">Transport</keyword>
<evidence type="ECO:0000313" key="16">
    <source>
        <dbReference type="Proteomes" id="UP000561726"/>
    </source>
</evidence>
<dbReference type="InterPro" id="IPR003593">
    <property type="entry name" value="AAA+_ATPase"/>
</dbReference>
<comment type="subcellular location">
    <subcellularLocation>
        <location evidence="1">Cytoplasm</location>
    </subcellularLocation>
</comment>
<dbReference type="FunFam" id="3.40.50.12240:FF:000002">
    <property type="entry name" value="Flagellum-specific ATP synthase FliI"/>
    <property type="match status" value="1"/>
</dbReference>
<dbReference type="PROSITE" id="PS00152">
    <property type="entry name" value="ATPASE_ALPHA_BETA"/>
    <property type="match status" value="1"/>
</dbReference>
<dbReference type="Gene3D" id="3.40.50.12240">
    <property type="match status" value="1"/>
</dbReference>
<dbReference type="NCBIfam" id="TIGR01026">
    <property type="entry name" value="fliI_yscN"/>
    <property type="match status" value="1"/>
</dbReference>
<keyword evidence="6" id="KW-0067">ATP-binding</keyword>
<dbReference type="GO" id="GO:0005737">
    <property type="term" value="C:cytoplasm"/>
    <property type="evidence" value="ECO:0007669"/>
    <property type="project" value="UniProtKB-SubCell"/>
</dbReference>
<evidence type="ECO:0000256" key="6">
    <source>
        <dbReference type="ARBA" id="ARBA00022840"/>
    </source>
</evidence>
<dbReference type="Proteomes" id="UP000029864">
    <property type="component" value="Unassembled WGS sequence"/>
</dbReference>
<dbReference type="GO" id="GO:0005524">
    <property type="term" value="F:ATP binding"/>
    <property type="evidence" value="ECO:0007669"/>
    <property type="project" value="UniProtKB-KW"/>
</dbReference>
<keyword evidence="10" id="KW-0139">CF(1)</keyword>
<comment type="caution">
    <text evidence="13">The sequence shown here is derived from an EMBL/GenBank/DDBJ whole genome shotgun (WGS) entry which is preliminary data.</text>
</comment>
<dbReference type="GO" id="GO:0046933">
    <property type="term" value="F:proton-transporting ATP synthase activity, rotational mechanism"/>
    <property type="evidence" value="ECO:0007669"/>
    <property type="project" value="TreeGrafter"/>
</dbReference>
<evidence type="ECO:0000256" key="5">
    <source>
        <dbReference type="ARBA" id="ARBA00022741"/>
    </source>
</evidence>
<accession>A0A099JM82</accession>
<dbReference type="EMBL" id="JACHBQ010000001">
    <property type="protein sequence ID" value="MBB5640818.1"/>
    <property type="molecule type" value="Genomic_DNA"/>
</dbReference>
<dbReference type="GO" id="GO:0045259">
    <property type="term" value="C:proton-transporting ATP synthase complex"/>
    <property type="evidence" value="ECO:0007669"/>
    <property type="project" value="UniProtKB-KW"/>
</dbReference>
<evidence type="ECO:0000256" key="8">
    <source>
        <dbReference type="ARBA" id="ARBA00022967"/>
    </source>
</evidence>
<dbReference type="GO" id="GO:0008564">
    <property type="term" value="F:protein-exporting ATPase activity"/>
    <property type="evidence" value="ECO:0007669"/>
    <property type="project" value="UniProtKB-EC"/>
</dbReference>
<organism evidence="13 15">
    <name type="scientific">Cryobacterium roopkundense</name>
    <dbReference type="NCBI Taxonomy" id="1001240"/>
    <lineage>
        <taxon>Bacteria</taxon>
        <taxon>Bacillati</taxon>
        <taxon>Actinomycetota</taxon>
        <taxon>Actinomycetes</taxon>
        <taxon>Micrococcales</taxon>
        <taxon>Microbacteriaceae</taxon>
        <taxon>Cryobacterium</taxon>
    </lineage>
</organism>
<evidence type="ECO:0000259" key="12">
    <source>
        <dbReference type="SMART" id="SM00382"/>
    </source>
</evidence>
<proteinExistence type="predicted"/>
<dbReference type="SUPFAM" id="SSF52540">
    <property type="entry name" value="P-loop containing nucleoside triphosphate hydrolases"/>
    <property type="match status" value="1"/>
</dbReference>
<dbReference type="RefSeq" id="WP_035835540.1">
    <property type="nucleotide sequence ID" value="NZ_JACHBQ010000001.1"/>
</dbReference>
<dbReference type="InterPro" id="IPR027417">
    <property type="entry name" value="P-loop_NTPase"/>
</dbReference>
<evidence type="ECO:0000256" key="9">
    <source>
        <dbReference type="ARBA" id="ARBA00023136"/>
    </source>
</evidence>
<dbReference type="EMBL" id="JPXF01000013">
    <property type="protein sequence ID" value="KGJ79494.1"/>
    <property type="molecule type" value="Genomic_DNA"/>
</dbReference>
<keyword evidence="10" id="KW-0066">ATP synthesis</keyword>
<evidence type="ECO:0000256" key="4">
    <source>
        <dbReference type="ARBA" id="ARBA00022490"/>
    </source>
</evidence>
<dbReference type="GO" id="GO:0030257">
    <property type="term" value="C:type III protein secretion system complex"/>
    <property type="evidence" value="ECO:0007669"/>
    <property type="project" value="InterPro"/>
</dbReference>
<keyword evidence="8" id="KW-1278">Translocase</keyword>
<sequence>MSGLALLDAAVASARSAARPERVGTVSSIVGLGVEVRGLDAAIGDLVSLGDYPGIDSEVVATGASGIRCMPLGRLTGLRAGAPARAASTPLLVPTGTGLFGRVIDGLGRPIDGKGPLASDGAVSLHHPSPSAMARTRITEQLQLGVRALDTLTAVGKGQRMGLFAGSGVGKSSLLSMIARGTDAEVSVIALVGERGREVREFLEDDLGPEGLARSIVVVSTSDEPAMMRLRAAFTATRIAESFRDRGSDVVLMMDSLTRVAMAQREIGLSVGEPPATRGYPPSTFSVLAQLLERAGTGETGSITGMYTVLVDGDDHNEPIADAARSILDGHVVLDRKLAITGHFPSIDILGSISRVASRVNTPARNQVAATLRRVLAARQGAQDLLDVGAYRAGTNPLVDAAVNNESAIKNFLQQRMDDQTPTIVAWDRLAALTRQLGVA</sequence>
<dbReference type="GO" id="GO:0016887">
    <property type="term" value="F:ATP hydrolysis activity"/>
    <property type="evidence" value="ECO:0007669"/>
    <property type="project" value="InterPro"/>
</dbReference>
<evidence type="ECO:0000313" key="15">
    <source>
        <dbReference type="Proteomes" id="UP000029864"/>
    </source>
</evidence>
<dbReference type="GO" id="GO:0030254">
    <property type="term" value="P:protein secretion by the type III secretion system"/>
    <property type="evidence" value="ECO:0007669"/>
    <property type="project" value="InterPro"/>
</dbReference>
<dbReference type="CDD" id="cd01136">
    <property type="entry name" value="ATPase_flagellum-secretory_path_III"/>
    <property type="match status" value="1"/>
</dbReference>
<keyword evidence="7" id="KW-0653">Protein transport</keyword>
<reference evidence="13 15" key="1">
    <citation type="submission" date="2014-08" db="EMBL/GenBank/DDBJ databases">
        <authorList>
            <person name="Sisinthy S."/>
        </authorList>
    </citation>
    <scope>NUCLEOTIDE SEQUENCE [LARGE SCALE GENOMIC DNA]</scope>
    <source>
        <strain evidence="13 15">RuG17</strain>
    </source>
</reference>
<keyword evidence="3" id="KW-1003">Cell membrane</keyword>
<feature type="domain" description="AAA+ ATPase" evidence="12">
    <location>
        <begin position="157"/>
        <end position="338"/>
    </location>
</feature>